<evidence type="ECO:0000313" key="3">
    <source>
        <dbReference type="Proteomes" id="UP000483293"/>
    </source>
</evidence>
<feature type="compositionally biased region" description="Low complexity" evidence="1">
    <location>
        <begin position="135"/>
        <end position="149"/>
    </location>
</feature>
<feature type="compositionally biased region" description="Low complexity" evidence="1">
    <location>
        <begin position="159"/>
        <end position="177"/>
    </location>
</feature>
<name>A0A6L9SPW0_9BIFI</name>
<dbReference type="AlphaFoldDB" id="A0A6L9SPW0"/>
<dbReference type="Proteomes" id="UP000483293">
    <property type="component" value="Unassembled WGS sequence"/>
</dbReference>
<comment type="caution">
    <text evidence="2">The sequence shown here is derived from an EMBL/GenBank/DDBJ whole genome shotgun (WGS) entry which is preliminary data.</text>
</comment>
<reference evidence="2 3" key="1">
    <citation type="submission" date="2019-10" db="EMBL/GenBank/DDBJ databases">
        <title>Bifidobacterium from non-human primates.</title>
        <authorList>
            <person name="Modesto M."/>
        </authorList>
    </citation>
    <scope>NUCLEOTIDE SEQUENCE [LARGE SCALE GENOMIC DNA]</scope>
    <source>
        <strain evidence="2 3">SMA15</strain>
    </source>
</reference>
<feature type="region of interest" description="Disordered" evidence="1">
    <location>
        <begin position="128"/>
        <end position="177"/>
    </location>
</feature>
<evidence type="ECO:0000313" key="2">
    <source>
        <dbReference type="EMBL" id="NEG54494.1"/>
    </source>
</evidence>
<proteinExistence type="predicted"/>
<accession>A0A6L9SPW0</accession>
<gene>
    <name evidence="2" type="ORF">GFD21_01580</name>
</gene>
<evidence type="ECO:0000256" key="1">
    <source>
        <dbReference type="SAM" id="MobiDB-lite"/>
    </source>
</evidence>
<keyword evidence="3" id="KW-1185">Reference proteome</keyword>
<sequence length="177" mass="20038">MKTELDAFQIYDNEDIAALCRIWLGKPDESTMPEVLRALGPAKDRYADLDEDRQEEFRKRVGKFLHTYTYVTQLIRLDDRPLFELDTYLTFLYRELAPERKAEEPIDGLIAVTQLRIENKGRVDIRLTGEEPVRTTPEPSASARAATTRITCPRSSNRSTSCSAPISTTPPASSSKA</sequence>
<protein>
    <submittedName>
        <fullName evidence="2">Uncharacterized protein</fullName>
    </submittedName>
</protein>
<dbReference type="EMBL" id="WHZV01000001">
    <property type="protein sequence ID" value="NEG54494.1"/>
    <property type="molecule type" value="Genomic_DNA"/>
</dbReference>
<dbReference type="RefSeq" id="WP_163196158.1">
    <property type="nucleotide sequence ID" value="NZ_WHZV01000001.1"/>
</dbReference>
<organism evidence="2 3">
    <name type="scientific">Bifidobacterium platyrrhinorum</name>
    <dbReference type="NCBI Taxonomy" id="2661628"/>
    <lineage>
        <taxon>Bacteria</taxon>
        <taxon>Bacillati</taxon>
        <taxon>Actinomycetota</taxon>
        <taxon>Actinomycetes</taxon>
        <taxon>Bifidobacteriales</taxon>
        <taxon>Bifidobacteriaceae</taxon>
        <taxon>Bifidobacterium</taxon>
    </lineage>
</organism>